<dbReference type="InterPro" id="IPR011051">
    <property type="entry name" value="RmlC_Cupin_sf"/>
</dbReference>
<dbReference type="SUPFAM" id="SSF47413">
    <property type="entry name" value="lambda repressor-like DNA-binding domains"/>
    <property type="match status" value="1"/>
</dbReference>
<keyword evidence="4" id="KW-0614">Plasmid</keyword>
<dbReference type="PROSITE" id="PS50943">
    <property type="entry name" value="HTH_CROC1"/>
    <property type="match status" value="1"/>
</dbReference>
<dbReference type="GO" id="GO:0003677">
    <property type="term" value="F:DNA binding"/>
    <property type="evidence" value="ECO:0007669"/>
    <property type="project" value="UniProtKB-KW"/>
</dbReference>
<gene>
    <name evidence="4" type="ORF">IAG42_37055</name>
</gene>
<keyword evidence="5" id="KW-1185">Reference proteome</keyword>
<feature type="domain" description="HTH cro/C1-type" evidence="3">
    <location>
        <begin position="30"/>
        <end position="84"/>
    </location>
</feature>
<dbReference type="PANTHER" id="PTHR46797:SF1">
    <property type="entry name" value="METHYLPHOSPHONATE SYNTHASE"/>
    <property type="match status" value="1"/>
</dbReference>
<dbReference type="GO" id="GO:0005829">
    <property type="term" value="C:cytosol"/>
    <property type="evidence" value="ECO:0007669"/>
    <property type="project" value="TreeGrafter"/>
</dbReference>
<dbReference type="Gene3D" id="1.10.260.40">
    <property type="entry name" value="lambda repressor-like DNA-binding domains"/>
    <property type="match status" value="1"/>
</dbReference>
<evidence type="ECO:0000313" key="4">
    <source>
        <dbReference type="EMBL" id="QNS09353.1"/>
    </source>
</evidence>
<dbReference type="PANTHER" id="PTHR46797">
    <property type="entry name" value="HTH-TYPE TRANSCRIPTIONAL REGULATOR"/>
    <property type="match status" value="1"/>
</dbReference>
<proteinExistence type="predicted"/>
<sequence>MDHAEAAPASASAAAQQPPELGYPRPGEVLRRLRTQRGMSLRNVAAECGLSVSFLAGLERGETDIALERLSRLAAVFGHDVGSFLGFSRGRATPSVFPLETQEQLERAPGVTYHVLRSPELGYQVITAHFQPGSELGEHLQHEGTDLIVMTEGTLVARYNGVDYELRAGDCAQWSAGYPHTFRNDSDEPARFIGVLFSSLY</sequence>
<organism evidence="4 5">
    <name type="scientific">Streptomyces xanthii</name>
    <dbReference type="NCBI Taxonomy" id="2768069"/>
    <lineage>
        <taxon>Bacteria</taxon>
        <taxon>Bacillati</taxon>
        <taxon>Actinomycetota</taxon>
        <taxon>Actinomycetes</taxon>
        <taxon>Kitasatosporales</taxon>
        <taxon>Streptomycetaceae</taxon>
        <taxon>Streptomyces</taxon>
    </lineage>
</organism>
<dbReference type="CDD" id="cd02209">
    <property type="entry name" value="cupin_XRE_C"/>
    <property type="match status" value="1"/>
</dbReference>
<dbReference type="AlphaFoldDB" id="A0A7H1BKU8"/>
<dbReference type="Gene3D" id="2.60.120.10">
    <property type="entry name" value="Jelly Rolls"/>
    <property type="match status" value="1"/>
</dbReference>
<dbReference type="SMART" id="SM00530">
    <property type="entry name" value="HTH_XRE"/>
    <property type="match status" value="1"/>
</dbReference>
<feature type="region of interest" description="Disordered" evidence="2">
    <location>
        <begin position="1"/>
        <end position="26"/>
    </location>
</feature>
<evidence type="ECO:0000256" key="2">
    <source>
        <dbReference type="SAM" id="MobiDB-lite"/>
    </source>
</evidence>
<name>A0A7H1BKU8_9ACTN</name>
<geneLocation type="plasmid" evidence="4 5">
    <name>unnamed1</name>
</geneLocation>
<protein>
    <submittedName>
        <fullName evidence="4">Cupin domain-containing protein</fullName>
    </submittedName>
</protein>
<reference evidence="4 5" key="1">
    <citation type="submission" date="2020-09" db="EMBL/GenBank/DDBJ databases">
        <title>A novel species.</title>
        <authorList>
            <person name="Gao J."/>
        </authorList>
    </citation>
    <scope>NUCLEOTIDE SEQUENCE [LARGE SCALE GENOMIC DNA]</scope>
    <source>
        <strain evidence="4 5">CRXT-Y-14</strain>
        <plasmid evidence="4 5">unnamed1</plasmid>
    </source>
</reference>
<accession>A0A7H1BKU8</accession>
<evidence type="ECO:0000259" key="3">
    <source>
        <dbReference type="PROSITE" id="PS50943"/>
    </source>
</evidence>
<dbReference type="EMBL" id="CP061282">
    <property type="protein sequence ID" value="QNS09353.1"/>
    <property type="molecule type" value="Genomic_DNA"/>
</dbReference>
<dbReference type="InterPro" id="IPR013096">
    <property type="entry name" value="Cupin_2"/>
</dbReference>
<dbReference type="Proteomes" id="UP000516428">
    <property type="component" value="Plasmid unnamed1"/>
</dbReference>
<dbReference type="SUPFAM" id="SSF51182">
    <property type="entry name" value="RmlC-like cupins"/>
    <property type="match status" value="1"/>
</dbReference>
<dbReference type="CDD" id="cd00093">
    <property type="entry name" value="HTH_XRE"/>
    <property type="match status" value="1"/>
</dbReference>
<keyword evidence="1" id="KW-0238">DNA-binding</keyword>
<dbReference type="InterPro" id="IPR014710">
    <property type="entry name" value="RmlC-like_jellyroll"/>
</dbReference>
<dbReference type="InterPro" id="IPR050807">
    <property type="entry name" value="TransReg_Diox_bact_type"/>
</dbReference>
<dbReference type="InterPro" id="IPR010982">
    <property type="entry name" value="Lambda_DNA-bd_dom_sf"/>
</dbReference>
<dbReference type="RefSeq" id="WP_188342008.1">
    <property type="nucleotide sequence ID" value="NZ_CP061282.1"/>
</dbReference>
<evidence type="ECO:0000256" key="1">
    <source>
        <dbReference type="ARBA" id="ARBA00023125"/>
    </source>
</evidence>
<feature type="compositionally biased region" description="Low complexity" evidence="2">
    <location>
        <begin position="1"/>
        <end position="20"/>
    </location>
</feature>
<dbReference type="GO" id="GO:0003700">
    <property type="term" value="F:DNA-binding transcription factor activity"/>
    <property type="evidence" value="ECO:0007669"/>
    <property type="project" value="TreeGrafter"/>
</dbReference>
<dbReference type="Pfam" id="PF07883">
    <property type="entry name" value="Cupin_2"/>
    <property type="match status" value="1"/>
</dbReference>
<evidence type="ECO:0000313" key="5">
    <source>
        <dbReference type="Proteomes" id="UP000516428"/>
    </source>
</evidence>
<dbReference type="KEGG" id="sxn:IAG42_37055"/>
<dbReference type="InterPro" id="IPR001387">
    <property type="entry name" value="Cro/C1-type_HTH"/>
</dbReference>
<dbReference type="Pfam" id="PF01381">
    <property type="entry name" value="HTH_3"/>
    <property type="match status" value="1"/>
</dbReference>